<name>A0A6I1CYU4_BIFLN</name>
<accession>A0A6I1CYU4</accession>
<dbReference type="Proteomes" id="UP000451234">
    <property type="component" value="Unassembled WGS sequence"/>
</dbReference>
<reference evidence="1 2" key="1">
    <citation type="journal article" date="2019" name="Nat. Med.">
        <title>A library of human gut bacterial isolates paired with longitudinal multiomics data enables mechanistic microbiome research.</title>
        <authorList>
            <person name="Poyet M."/>
            <person name="Groussin M."/>
            <person name="Gibbons S.M."/>
            <person name="Avila-Pacheco J."/>
            <person name="Jiang X."/>
            <person name="Kearney S.M."/>
            <person name="Perrotta A.R."/>
            <person name="Berdy B."/>
            <person name="Zhao S."/>
            <person name="Lieberman T.D."/>
            <person name="Swanson P.K."/>
            <person name="Smith M."/>
            <person name="Roesemann S."/>
            <person name="Alexander J.E."/>
            <person name="Rich S.A."/>
            <person name="Livny J."/>
            <person name="Vlamakis H."/>
            <person name="Clish C."/>
            <person name="Bullock K."/>
            <person name="Deik A."/>
            <person name="Scott J."/>
            <person name="Pierce K.A."/>
            <person name="Xavier R.J."/>
            <person name="Alm E.J."/>
        </authorList>
    </citation>
    <scope>NUCLEOTIDE SEQUENCE [LARGE SCALE GENOMIC DNA]</scope>
    <source>
        <strain evidence="1 2">BIOML-A75</strain>
    </source>
</reference>
<dbReference type="AlphaFoldDB" id="A0A6I1CYU4"/>
<evidence type="ECO:0000313" key="2">
    <source>
        <dbReference type="Proteomes" id="UP000451234"/>
    </source>
</evidence>
<proteinExistence type="predicted"/>
<dbReference type="EMBL" id="WDRV01000002">
    <property type="protein sequence ID" value="KAB7323640.1"/>
    <property type="molecule type" value="Genomic_DNA"/>
</dbReference>
<comment type="caution">
    <text evidence="1">The sequence shown here is derived from an EMBL/GenBank/DDBJ whole genome shotgun (WGS) entry which is preliminary data.</text>
</comment>
<sequence>MTETEDMETRVRKALSPILGVKPYVVIVDRSTLQDMHEDLWRLGVYTPEYQSPVTTCGLLSLAVDMMHVSVESDDDEEDE</sequence>
<organism evidence="1 2">
    <name type="scientific">Bifidobacterium longum</name>
    <dbReference type="NCBI Taxonomy" id="216816"/>
    <lineage>
        <taxon>Bacteria</taxon>
        <taxon>Bacillati</taxon>
        <taxon>Actinomycetota</taxon>
        <taxon>Actinomycetes</taxon>
        <taxon>Bifidobacteriales</taxon>
        <taxon>Bifidobacteriaceae</taxon>
        <taxon>Bifidobacterium</taxon>
    </lineage>
</organism>
<protein>
    <submittedName>
        <fullName evidence="1">Uncharacterized protein</fullName>
    </submittedName>
</protein>
<evidence type="ECO:0000313" key="1">
    <source>
        <dbReference type="EMBL" id="KAB7323640.1"/>
    </source>
</evidence>
<gene>
    <name evidence="1" type="ORF">GBB65_02585</name>
</gene>